<dbReference type="Proteomes" id="UP000274822">
    <property type="component" value="Unassembled WGS sequence"/>
</dbReference>
<evidence type="ECO:0000256" key="9">
    <source>
        <dbReference type="ARBA" id="ARBA00024907"/>
    </source>
</evidence>
<accession>A0A433QDP5</accession>
<evidence type="ECO:0000256" key="11">
    <source>
        <dbReference type="RuleBase" id="RU367078"/>
    </source>
</evidence>
<evidence type="ECO:0000256" key="1">
    <source>
        <dbReference type="ARBA" id="ARBA00004477"/>
    </source>
</evidence>
<protein>
    <recommendedName>
        <fullName evidence="11">Dolichyldiphosphatase</fullName>
        <ecNumber evidence="11">3.6.1.43</ecNumber>
    </recommendedName>
</protein>
<dbReference type="InterPro" id="IPR036938">
    <property type="entry name" value="PAP2/HPO_sf"/>
</dbReference>
<evidence type="ECO:0000256" key="10">
    <source>
        <dbReference type="ARBA" id="ARBA00047349"/>
    </source>
</evidence>
<keyword evidence="7 11" id="KW-1133">Transmembrane helix</keyword>
<sequence>MPSMPALCPVPTAPSLTSLSLTHVQFDPADKLAYLLAYITLSPLAILAAYASTILARREIAAIVMLAGQLVCELLNATLKEVLQETRPCDHLGKGYGMPSSHAQFAWYFSTYLLLYTYTRITVDNTIWKHLLAIVAISFSVVVSYSRIYLGYHTLTQVIYGASFGVCFAVFWYTFTEHVIRPQGWFSWAVQHPWGKLFYLRDSRDIPNVARWEYQLYEAEIKAKRTKVEKKRK</sequence>
<feature type="transmembrane region" description="Helical" evidence="11">
    <location>
        <begin position="32"/>
        <end position="53"/>
    </location>
</feature>
<dbReference type="SUPFAM" id="SSF48317">
    <property type="entry name" value="Acid phosphatase/Vanadium-dependent haloperoxidase"/>
    <property type="match status" value="1"/>
</dbReference>
<reference evidence="13 14" key="1">
    <citation type="journal article" date="2018" name="New Phytol.">
        <title>Phylogenomics of Endogonaceae and evolution of mycorrhizas within Mucoromycota.</title>
        <authorList>
            <person name="Chang Y."/>
            <person name="Desiro A."/>
            <person name="Na H."/>
            <person name="Sandor L."/>
            <person name="Lipzen A."/>
            <person name="Clum A."/>
            <person name="Barry K."/>
            <person name="Grigoriev I.V."/>
            <person name="Martin F.M."/>
            <person name="Stajich J.E."/>
            <person name="Smith M.E."/>
            <person name="Bonito G."/>
            <person name="Spatafora J.W."/>
        </authorList>
    </citation>
    <scope>NUCLEOTIDE SEQUENCE [LARGE SCALE GENOMIC DNA]</scope>
    <source>
        <strain evidence="13 14">AD002</strain>
    </source>
</reference>
<dbReference type="UniPathway" id="UPA00378"/>
<evidence type="ECO:0000256" key="7">
    <source>
        <dbReference type="ARBA" id="ARBA00022989"/>
    </source>
</evidence>
<comment type="function">
    <text evidence="9 11">Required for efficient N-glycosylation. Necessary for maintaining optimal levels of dolichol-linked oligosaccharides. Hydrolyzes dolichyl pyrophosphate at a very high rate and dolichyl monophosphate at a much lower rate. Does not act on phosphatidate.</text>
</comment>
<evidence type="ECO:0000256" key="4">
    <source>
        <dbReference type="ARBA" id="ARBA00022692"/>
    </source>
</evidence>
<evidence type="ECO:0000259" key="12">
    <source>
        <dbReference type="SMART" id="SM00014"/>
    </source>
</evidence>
<dbReference type="GO" id="GO:0004601">
    <property type="term" value="F:peroxidase activity"/>
    <property type="evidence" value="ECO:0007669"/>
    <property type="project" value="UniProtKB-KW"/>
</dbReference>
<feature type="transmembrane region" description="Helical" evidence="11">
    <location>
        <begin position="158"/>
        <end position="175"/>
    </location>
</feature>
<comment type="caution">
    <text evidence="13">The sequence shown here is derived from an EMBL/GenBank/DDBJ whole genome shotgun (WGS) entry which is preliminary data.</text>
</comment>
<organism evidence="13 14">
    <name type="scientific">Jimgerdemannia flammicorona</name>
    <dbReference type="NCBI Taxonomy" id="994334"/>
    <lineage>
        <taxon>Eukaryota</taxon>
        <taxon>Fungi</taxon>
        <taxon>Fungi incertae sedis</taxon>
        <taxon>Mucoromycota</taxon>
        <taxon>Mucoromycotina</taxon>
        <taxon>Endogonomycetes</taxon>
        <taxon>Endogonales</taxon>
        <taxon>Endogonaceae</taxon>
        <taxon>Jimgerdemannia</taxon>
    </lineage>
</organism>
<keyword evidence="5 11" id="KW-0378">Hydrolase</keyword>
<evidence type="ECO:0000313" key="14">
    <source>
        <dbReference type="Proteomes" id="UP000274822"/>
    </source>
</evidence>
<comment type="similarity">
    <text evidence="3 11">Belongs to the dolichyldiphosphatase family.</text>
</comment>
<evidence type="ECO:0000256" key="3">
    <source>
        <dbReference type="ARBA" id="ARBA00005518"/>
    </source>
</evidence>
<keyword evidence="6 11" id="KW-0256">Endoplasmic reticulum</keyword>
<dbReference type="EMBL" id="RBNJ01007600">
    <property type="protein sequence ID" value="RUS27881.1"/>
    <property type="molecule type" value="Genomic_DNA"/>
</dbReference>
<comment type="pathway">
    <text evidence="2 11">Protein modification; protein glycosylation.</text>
</comment>
<dbReference type="Pfam" id="PF01569">
    <property type="entry name" value="PAP2"/>
    <property type="match status" value="1"/>
</dbReference>
<dbReference type="CDD" id="cd03382">
    <property type="entry name" value="PAP2_dolichyldiphosphatase"/>
    <property type="match status" value="1"/>
</dbReference>
<proteinExistence type="inferred from homology"/>
<comment type="subcellular location">
    <subcellularLocation>
        <location evidence="1 11">Endoplasmic reticulum membrane</location>
        <topology evidence="1 11">Multi-pass membrane protein</topology>
    </subcellularLocation>
</comment>
<keyword evidence="8 11" id="KW-0472">Membrane</keyword>
<dbReference type="SMART" id="SM00014">
    <property type="entry name" value="acidPPc"/>
    <property type="match status" value="1"/>
</dbReference>
<keyword evidence="14" id="KW-1185">Reference proteome</keyword>
<dbReference type="InterPro" id="IPR039667">
    <property type="entry name" value="Dolichyldiphosphatase_PAP2"/>
</dbReference>
<dbReference type="PANTHER" id="PTHR11247">
    <property type="entry name" value="PALMITOYL-PROTEIN THIOESTERASE/DOLICHYLDIPHOSPHATASE 1"/>
    <property type="match status" value="1"/>
</dbReference>
<dbReference type="EC" id="3.6.1.43" evidence="11"/>
<evidence type="ECO:0000256" key="2">
    <source>
        <dbReference type="ARBA" id="ARBA00004922"/>
    </source>
</evidence>
<evidence type="ECO:0000256" key="8">
    <source>
        <dbReference type="ARBA" id="ARBA00023136"/>
    </source>
</evidence>
<dbReference type="GO" id="GO:0047874">
    <property type="term" value="F:dolichyldiphosphatase activity"/>
    <property type="evidence" value="ECO:0007669"/>
    <property type="project" value="UniProtKB-UniRule"/>
</dbReference>
<name>A0A433QDP5_9FUNG</name>
<dbReference type="PANTHER" id="PTHR11247:SF1">
    <property type="entry name" value="DOLICHYLDIPHOSPHATASE 1"/>
    <property type="match status" value="1"/>
</dbReference>
<feature type="domain" description="Phosphatidic acid phosphatase type 2/haloperoxidase" evidence="12">
    <location>
        <begin position="62"/>
        <end position="173"/>
    </location>
</feature>
<dbReference type="AlphaFoldDB" id="A0A433QDP5"/>
<gene>
    <name evidence="13" type="ORF">BC938DRAFT_482612</name>
</gene>
<dbReference type="InterPro" id="IPR000326">
    <property type="entry name" value="PAP2/HPO"/>
</dbReference>
<dbReference type="GO" id="GO:0005789">
    <property type="term" value="C:endoplasmic reticulum membrane"/>
    <property type="evidence" value="ECO:0007669"/>
    <property type="project" value="UniProtKB-SubCell"/>
</dbReference>
<keyword evidence="4 11" id="KW-0812">Transmembrane</keyword>
<feature type="transmembrane region" description="Helical" evidence="11">
    <location>
        <begin position="131"/>
        <end position="152"/>
    </location>
</feature>
<dbReference type="GO" id="GO:0008610">
    <property type="term" value="P:lipid biosynthetic process"/>
    <property type="evidence" value="ECO:0007669"/>
    <property type="project" value="TreeGrafter"/>
</dbReference>
<evidence type="ECO:0000256" key="6">
    <source>
        <dbReference type="ARBA" id="ARBA00022824"/>
    </source>
</evidence>
<dbReference type="FunFam" id="1.20.144.10:FF:000003">
    <property type="entry name" value="Dolichyldiphosphatase 1"/>
    <property type="match status" value="1"/>
</dbReference>
<keyword evidence="13" id="KW-0560">Oxidoreductase</keyword>
<dbReference type="GO" id="GO:0006487">
    <property type="term" value="P:protein N-linked glycosylation"/>
    <property type="evidence" value="ECO:0007669"/>
    <property type="project" value="UniProtKB-UniRule"/>
</dbReference>
<dbReference type="Gene3D" id="1.20.144.10">
    <property type="entry name" value="Phosphatidic acid phosphatase type 2/haloperoxidase"/>
    <property type="match status" value="1"/>
</dbReference>
<evidence type="ECO:0000256" key="5">
    <source>
        <dbReference type="ARBA" id="ARBA00022801"/>
    </source>
</evidence>
<evidence type="ECO:0000313" key="13">
    <source>
        <dbReference type="EMBL" id="RUS27881.1"/>
    </source>
</evidence>
<comment type="catalytic activity">
    <reaction evidence="10 11">
        <text>a di-trans,poly-cis-dolichyl diphosphate + H2O = a di-trans,poly-cis-dolichyl phosphate + phosphate + H(+)</text>
        <dbReference type="Rhea" id="RHEA:14385"/>
        <dbReference type="Rhea" id="RHEA-COMP:19498"/>
        <dbReference type="Rhea" id="RHEA-COMP:19506"/>
        <dbReference type="ChEBI" id="CHEBI:15377"/>
        <dbReference type="ChEBI" id="CHEBI:15378"/>
        <dbReference type="ChEBI" id="CHEBI:43474"/>
        <dbReference type="ChEBI" id="CHEBI:57497"/>
        <dbReference type="ChEBI" id="CHEBI:57683"/>
        <dbReference type="EC" id="3.6.1.43"/>
    </reaction>
</comment>
<keyword evidence="13" id="KW-0575">Peroxidase</keyword>